<sequence length="111" mass="13085">MHRRGDRQSVTRGYDYALILFMKRNVNLRLVRLSKQPLAQSISNTHQNDHSFRKPRVSLSKVWETQFGILCENNRNSSERTKAYPNQQQINCKSAIPKQTGHYMRKHFLPS</sequence>
<evidence type="ECO:0000313" key="1">
    <source>
        <dbReference type="EMBL" id="GIX95832.1"/>
    </source>
</evidence>
<comment type="caution">
    <text evidence="1">The sequence shown here is derived from an EMBL/GenBank/DDBJ whole genome shotgun (WGS) entry which is preliminary data.</text>
</comment>
<name>A0AAV4PKW6_9ARAC</name>
<dbReference type="EMBL" id="BPLQ01002817">
    <property type="protein sequence ID" value="GIX95832.1"/>
    <property type="molecule type" value="Genomic_DNA"/>
</dbReference>
<keyword evidence="2" id="KW-1185">Reference proteome</keyword>
<organism evidence="1 2">
    <name type="scientific">Caerostris darwini</name>
    <dbReference type="NCBI Taxonomy" id="1538125"/>
    <lineage>
        <taxon>Eukaryota</taxon>
        <taxon>Metazoa</taxon>
        <taxon>Ecdysozoa</taxon>
        <taxon>Arthropoda</taxon>
        <taxon>Chelicerata</taxon>
        <taxon>Arachnida</taxon>
        <taxon>Araneae</taxon>
        <taxon>Araneomorphae</taxon>
        <taxon>Entelegynae</taxon>
        <taxon>Araneoidea</taxon>
        <taxon>Araneidae</taxon>
        <taxon>Caerostris</taxon>
    </lineage>
</organism>
<evidence type="ECO:0000313" key="2">
    <source>
        <dbReference type="Proteomes" id="UP001054837"/>
    </source>
</evidence>
<protein>
    <submittedName>
        <fullName evidence="1">Uncharacterized protein</fullName>
    </submittedName>
</protein>
<reference evidence="1 2" key="1">
    <citation type="submission" date="2021-06" db="EMBL/GenBank/DDBJ databases">
        <title>Caerostris darwini draft genome.</title>
        <authorList>
            <person name="Kono N."/>
            <person name="Arakawa K."/>
        </authorList>
    </citation>
    <scope>NUCLEOTIDE SEQUENCE [LARGE SCALE GENOMIC DNA]</scope>
</reference>
<gene>
    <name evidence="1" type="ORF">CDAR_289331</name>
</gene>
<dbReference type="AlphaFoldDB" id="A0AAV4PKW6"/>
<proteinExistence type="predicted"/>
<dbReference type="Proteomes" id="UP001054837">
    <property type="component" value="Unassembled WGS sequence"/>
</dbReference>
<accession>A0AAV4PKW6</accession>